<dbReference type="PANTHER" id="PTHR31340">
    <property type="entry name" value="MITOCHONDRIAL GENOME MAINTENANCE EXONUCLEASE 1"/>
    <property type="match status" value="1"/>
</dbReference>
<dbReference type="OrthoDB" id="7665at10239"/>
<evidence type="ECO:0000259" key="1">
    <source>
        <dbReference type="Pfam" id="PF12705"/>
    </source>
</evidence>
<feature type="domain" description="PD-(D/E)XK endonuclease-like" evidence="1">
    <location>
        <begin position="70"/>
        <end position="215"/>
    </location>
</feature>
<dbReference type="RefSeq" id="YP_009325207.1">
    <property type="nucleotide sequence ID" value="NC_031944.1"/>
</dbReference>
<gene>
    <name evidence="2" type="ORF">P090810_218</name>
</gene>
<reference evidence="2 3" key="1">
    <citation type="journal article" date="2016" name="Virology">
        <title>The genomic content and context of auxiliary metabolic genes in marine cyanomyoviruses.</title>
        <authorList>
            <person name="Crummett L.T."/>
            <person name="Puxty R.J."/>
            <person name="Weihe C."/>
            <person name="Marston M.F."/>
            <person name="Martiny J.B."/>
        </authorList>
    </citation>
    <scope>NUCLEOTIDE SEQUENCE [LARGE SCALE GENOMIC DNA]</scope>
    <source>
        <strain evidence="2">0810PA09</strain>
    </source>
</reference>
<dbReference type="SUPFAM" id="SSF52980">
    <property type="entry name" value="Restriction endonuclease-like"/>
    <property type="match status" value="1"/>
</dbReference>
<proteinExistence type="predicted"/>
<organism evidence="2 3">
    <name type="scientific">Synechococcus phage S-WAM1</name>
    <dbReference type="NCBI Taxonomy" id="1815521"/>
    <lineage>
        <taxon>Viruses</taxon>
        <taxon>Duplodnaviria</taxon>
        <taxon>Heunggongvirae</taxon>
        <taxon>Uroviricota</taxon>
        <taxon>Caudoviricetes</taxon>
        <taxon>Pantevenvirales</taxon>
        <taxon>Kyanoviridae</taxon>
        <taxon>Sokavirus</taxon>
        <taxon>Sokavirus swam1</taxon>
    </lineage>
</organism>
<dbReference type="Gene3D" id="3.90.320.10">
    <property type="match status" value="1"/>
</dbReference>
<evidence type="ECO:0000313" key="2">
    <source>
        <dbReference type="EMBL" id="AOV61691.1"/>
    </source>
</evidence>
<dbReference type="GeneID" id="30310171"/>
<protein>
    <recommendedName>
        <fullName evidence="1">PD-(D/E)XK endonuclease-like domain-containing protein</fullName>
    </recommendedName>
</protein>
<dbReference type="InterPro" id="IPR011335">
    <property type="entry name" value="Restrct_endonuc-II-like"/>
</dbReference>
<dbReference type="InterPro" id="IPR011604">
    <property type="entry name" value="PDDEXK-like_dom_sf"/>
</dbReference>
<accession>A0A1D8KSP9</accession>
<dbReference type="Proteomes" id="UP000204364">
    <property type="component" value="Segment"/>
</dbReference>
<dbReference type="PANTHER" id="PTHR31340:SF3">
    <property type="entry name" value="MITOCHONDRIAL GENOME MAINTENANCE EXONUCLEASE 1"/>
    <property type="match status" value="1"/>
</dbReference>
<keyword evidence="3" id="KW-1185">Reference proteome</keyword>
<dbReference type="EMBL" id="KU686210">
    <property type="protein sequence ID" value="AOV61691.1"/>
    <property type="molecule type" value="Genomic_DNA"/>
</dbReference>
<dbReference type="InterPro" id="IPR038726">
    <property type="entry name" value="PDDEXK_AddAB-type"/>
</dbReference>
<dbReference type="KEGG" id="vg:30310171"/>
<name>A0A1D8KSP9_9CAUD</name>
<evidence type="ECO:0000313" key="3">
    <source>
        <dbReference type="Proteomes" id="UP000204364"/>
    </source>
</evidence>
<dbReference type="Pfam" id="PF12705">
    <property type="entry name" value="PDDEXK_1"/>
    <property type="match status" value="1"/>
</dbReference>
<sequence length="227" mass="26452">MKVFNHVGPAKELDELESRTGERGRFYKSPDGNWYPSVTTVVGHQSIEGIRKWEQRIGWTEAEKIRRSASWRGTKYHGIVENYLLGNVEKVKKGEGLASYLFGFARKTLDRIDNIHCLEAPLYSSDLCIAGRVDCIAEFDDELAIIDFKTTKELKQESWLEKYFVQEAAYAYMYWERTGVEVKKLVTLSVAENGETQVVQKYDKIPYIDTLCKWIKDYRYHQERVAK</sequence>